<dbReference type="GO" id="GO:0006629">
    <property type="term" value="P:lipid metabolic process"/>
    <property type="evidence" value="ECO:0007669"/>
    <property type="project" value="InterPro"/>
</dbReference>
<feature type="region of interest" description="Disordered" evidence="1">
    <location>
        <begin position="314"/>
        <end position="375"/>
    </location>
</feature>
<dbReference type="PANTHER" id="PTHR31595:SF57">
    <property type="entry name" value="OS04G0481900 PROTEIN"/>
    <property type="match status" value="1"/>
</dbReference>
<sequence length="494" mass="55322">MSAVGGTGFLEKLSRVAGVNQPTHSRFGFKLPEDPIIATFKSLGFRVAEYDLPPYPLQAAGIIGLRMMAFMLSSTVLAYFLYHYVAKRSYVLNYGCIGAMAGILLLWPEVVGRSGVMLLDFWRPALGFRSALLVWDIFHIRTREEVNSWNPARFFCHLWAFPKEEQEIVERAEKEGFTRNARIENLKGMPKVLVEGGLLLMTLYFIPPVELTVGMSRIAYHAYCDTLGLSILMALALFGDGLLKSMGVITNVEMADMFENPLGTTNIRLFWSHWNRAIASVLHRVVFGGGKRAQSTRKTSKNLRVQELQAARKHYDNLSETEVETSKTDDEDEGKNGTKRARANGLKPMTPTKADGKGATPNGGQQQQPPRKKGPFYPKAIAAIATFAMSGIFHEHITRNTLGFANGENFVFFVLNGVATVVSTWFRRTYPEANAKIPTFVSVIMLHTFFFAIVPLFCSPFIRSGFFTQMDSLKYELLPFAPRPRGSFIYLFGS</sequence>
<feature type="transmembrane region" description="Helical" evidence="2">
    <location>
        <begin position="218"/>
        <end position="238"/>
    </location>
</feature>
<dbReference type="GeneID" id="37016462"/>
<evidence type="ECO:0000256" key="1">
    <source>
        <dbReference type="SAM" id="MobiDB-lite"/>
    </source>
</evidence>
<proteinExistence type="predicted"/>
<feature type="transmembrane region" description="Helical" evidence="2">
    <location>
        <begin position="91"/>
        <end position="109"/>
    </location>
</feature>
<keyword evidence="2" id="KW-0472">Membrane</keyword>
<gene>
    <name evidence="3" type="ORF">BCV69DRAFT_309603</name>
</gene>
<dbReference type="EMBL" id="KZ819321">
    <property type="protein sequence ID" value="PWN23729.1"/>
    <property type="molecule type" value="Genomic_DNA"/>
</dbReference>
<feature type="compositionally biased region" description="Low complexity" evidence="1">
    <location>
        <begin position="358"/>
        <end position="369"/>
    </location>
</feature>
<reference evidence="3 4" key="1">
    <citation type="journal article" date="2018" name="Mol. Biol. Evol.">
        <title>Broad Genomic Sampling Reveals a Smut Pathogenic Ancestry of the Fungal Clade Ustilaginomycotina.</title>
        <authorList>
            <person name="Kijpornyongpan T."/>
            <person name="Mondo S.J."/>
            <person name="Barry K."/>
            <person name="Sandor L."/>
            <person name="Lee J."/>
            <person name="Lipzen A."/>
            <person name="Pangilinan J."/>
            <person name="LaButti K."/>
            <person name="Hainaut M."/>
            <person name="Henrissat B."/>
            <person name="Grigoriev I.V."/>
            <person name="Spatafora J.W."/>
            <person name="Aime M.C."/>
        </authorList>
    </citation>
    <scope>NUCLEOTIDE SEQUENCE [LARGE SCALE GENOMIC DNA]</scope>
    <source>
        <strain evidence="3 4">MCA 4718</strain>
    </source>
</reference>
<evidence type="ECO:0000256" key="2">
    <source>
        <dbReference type="SAM" id="Phobius"/>
    </source>
</evidence>
<dbReference type="InterPro" id="IPR044851">
    <property type="entry name" value="Wax_synthase"/>
</dbReference>
<evidence type="ECO:0008006" key="5">
    <source>
        <dbReference type="Google" id="ProtNLM"/>
    </source>
</evidence>
<accession>A0A316UES0</accession>
<protein>
    <recommendedName>
        <fullName evidence="5">Wax synthase domain-containing protein</fullName>
    </recommendedName>
</protein>
<dbReference type="RefSeq" id="XP_025350889.1">
    <property type="nucleotide sequence ID" value="XM_025494728.1"/>
</dbReference>
<dbReference type="Proteomes" id="UP000245942">
    <property type="component" value="Unassembled WGS sequence"/>
</dbReference>
<dbReference type="AlphaFoldDB" id="A0A316UES0"/>
<name>A0A316UES0_9BASI</name>
<dbReference type="OrthoDB" id="1077582at2759"/>
<feature type="transmembrane region" description="Helical" evidence="2">
    <location>
        <begin position="439"/>
        <end position="462"/>
    </location>
</feature>
<feature type="compositionally biased region" description="Acidic residues" evidence="1">
    <location>
        <begin position="319"/>
        <end position="333"/>
    </location>
</feature>
<keyword evidence="2" id="KW-1133">Transmembrane helix</keyword>
<keyword evidence="2" id="KW-0812">Transmembrane</keyword>
<evidence type="ECO:0000313" key="4">
    <source>
        <dbReference type="Proteomes" id="UP000245942"/>
    </source>
</evidence>
<dbReference type="PANTHER" id="PTHR31595">
    <property type="entry name" value="LONG-CHAIN-ALCOHOL O-FATTY-ACYLTRANSFERASE 3-RELATED"/>
    <property type="match status" value="1"/>
</dbReference>
<feature type="transmembrane region" description="Helical" evidence="2">
    <location>
        <begin position="59"/>
        <end position="82"/>
    </location>
</feature>
<feature type="transmembrane region" description="Helical" evidence="2">
    <location>
        <begin position="188"/>
        <end position="206"/>
    </location>
</feature>
<feature type="transmembrane region" description="Helical" evidence="2">
    <location>
        <begin position="409"/>
        <end position="427"/>
    </location>
</feature>
<evidence type="ECO:0000313" key="3">
    <source>
        <dbReference type="EMBL" id="PWN23729.1"/>
    </source>
</evidence>
<keyword evidence="4" id="KW-1185">Reference proteome</keyword>
<organism evidence="3 4">
    <name type="scientific">Pseudomicrostroma glucosiphilum</name>
    <dbReference type="NCBI Taxonomy" id="1684307"/>
    <lineage>
        <taxon>Eukaryota</taxon>
        <taxon>Fungi</taxon>
        <taxon>Dikarya</taxon>
        <taxon>Basidiomycota</taxon>
        <taxon>Ustilaginomycotina</taxon>
        <taxon>Exobasidiomycetes</taxon>
        <taxon>Microstromatales</taxon>
        <taxon>Microstromatales incertae sedis</taxon>
        <taxon>Pseudomicrostroma</taxon>
    </lineage>
</organism>
<dbReference type="GO" id="GO:0008374">
    <property type="term" value="F:O-acyltransferase activity"/>
    <property type="evidence" value="ECO:0007669"/>
    <property type="project" value="InterPro"/>
</dbReference>